<gene>
    <name evidence="2" type="ORF">FGO68_gene6292</name>
</gene>
<comment type="caution">
    <text evidence="2">The sequence shown here is derived from an EMBL/GenBank/DDBJ whole genome shotgun (WGS) entry which is preliminary data.</text>
</comment>
<organism evidence="2 3">
    <name type="scientific">Halteria grandinella</name>
    <dbReference type="NCBI Taxonomy" id="5974"/>
    <lineage>
        <taxon>Eukaryota</taxon>
        <taxon>Sar</taxon>
        <taxon>Alveolata</taxon>
        <taxon>Ciliophora</taxon>
        <taxon>Intramacronucleata</taxon>
        <taxon>Spirotrichea</taxon>
        <taxon>Stichotrichia</taxon>
        <taxon>Sporadotrichida</taxon>
        <taxon>Halteriidae</taxon>
        <taxon>Halteria</taxon>
    </lineage>
</organism>
<reference evidence="2" key="1">
    <citation type="submission" date="2019-06" db="EMBL/GenBank/DDBJ databases">
        <authorList>
            <person name="Zheng W."/>
        </authorList>
    </citation>
    <scope>NUCLEOTIDE SEQUENCE</scope>
    <source>
        <strain evidence="2">QDHG01</strain>
    </source>
</reference>
<protein>
    <submittedName>
        <fullName evidence="2">Uncharacterized protein</fullName>
    </submittedName>
</protein>
<accession>A0A8J8T6V0</accession>
<feature type="region of interest" description="Disordered" evidence="1">
    <location>
        <begin position="108"/>
        <end position="151"/>
    </location>
</feature>
<evidence type="ECO:0000313" key="2">
    <source>
        <dbReference type="EMBL" id="TNV84514.1"/>
    </source>
</evidence>
<keyword evidence="3" id="KW-1185">Reference proteome</keyword>
<proteinExistence type="predicted"/>
<feature type="compositionally biased region" description="Basic and acidic residues" evidence="1">
    <location>
        <begin position="136"/>
        <end position="148"/>
    </location>
</feature>
<name>A0A8J8T6V0_HALGN</name>
<evidence type="ECO:0000256" key="1">
    <source>
        <dbReference type="SAM" id="MobiDB-lite"/>
    </source>
</evidence>
<dbReference type="Proteomes" id="UP000785679">
    <property type="component" value="Unassembled WGS sequence"/>
</dbReference>
<evidence type="ECO:0000313" key="3">
    <source>
        <dbReference type="Proteomes" id="UP000785679"/>
    </source>
</evidence>
<feature type="compositionally biased region" description="Polar residues" evidence="1">
    <location>
        <begin position="108"/>
        <end position="122"/>
    </location>
</feature>
<sequence length="241" mass="27695">MKVVDRMQRLQTDLDLTQQELQDLTSQGGVSLLPQTEEDILSVKKLTLKHPDKVMQRLNFIMAEFNFILDIFDFKKVDPKYADIVQSHIEQMIDIASSQNLIQIGSQESFQPSPAKPSQLNPLSKKGVKSPNQKPQNEKKTEPQKEQKVYQVEDFEDYPNAYTIDDGDELGTEQEMSSGQVPNRIHINSSADMQIYQNDLNHQQQMFFSQGIAHGASDMDQYYYDEEEQSSPGIMSNQHQY</sequence>
<dbReference type="EMBL" id="RRYP01002693">
    <property type="protein sequence ID" value="TNV84514.1"/>
    <property type="molecule type" value="Genomic_DNA"/>
</dbReference>
<dbReference type="AlphaFoldDB" id="A0A8J8T6V0"/>